<dbReference type="InterPro" id="IPR015943">
    <property type="entry name" value="WD40/YVTN_repeat-like_dom_sf"/>
</dbReference>
<dbReference type="PANTHER" id="PTHR41775">
    <property type="entry name" value="SECRETED PROTEIN-RELATED"/>
    <property type="match status" value="1"/>
</dbReference>
<organism evidence="1 2">
    <name type="scientific">candidate division TA06 bacterium 34_109</name>
    <dbReference type="NCBI Taxonomy" id="1635277"/>
    <lineage>
        <taxon>Bacteria</taxon>
        <taxon>Bacteria division TA06</taxon>
    </lineage>
</organism>
<dbReference type="InterPro" id="IPR028994">
    <property type="entry name" value="Integrin_alpha_N"/>
</dbReference>
<sequence length="1049" mass="118763">MKKILSFFLSLLFIFSFLTALQLKDLEFYKRYYKKNLDFFVKANKKTYDLKNSNPKFFLPSKRSIIDFEKKGQDTIRVLVLKVEFLEDTTSLTTGNGKMDLRRSTDSIYVIDTLVNGVDTIIDTSMNIYYKPAHDSLYFYRQMEALRNYYLDDSRGKLYVDFEIYPKGLYDSYTVKHQMQFYGDTLNIVYGMFYLLRDALKEAEITGGIDFSKFDAVIVFHAGSMWQTDYNSDSPFDLPAVYIQGASYIFGEPITVGGKSFEDGIIYSETAIQDGGYAFIQGGLVHEFAHQLGIYDMYDTSNRRMGMGGWNLQGTGNWNLAGLVPPHQGGYNSVSRFNTKPNNNYSNWIYFNQTKTIYKDTTGLRIKFLGSDEDTSTKFFKIPLNSHEYFLVENRFAYASKDTLSSSVDSNGFRVWKDGVLVKINDYDISLPSPIDSGGIAIYHVDETIIQNDSGYNMINAGPILGVDMEEADRVQDFELYYIDVVDWDKTFYGTYDDLFRSGGVSNKFTPKTYPNTDANNSGKTHIYIYDISPSDTVMTFSVLFDFRREGFPFTLKSAPDVNSPKILKRDGKSYIIVQTENGEIYAVDNEGKPLSGEGVVGTFNVNSYSYSTIAVGNVAETDGDEICFTDYDGNIYLLRTDTLNSRGYFLPLKNSPQTVNGKLLSSPVLYDIDGDSFDEVLVTGENMFLYLFDYEDSTGFYKKDSTYLYSSSWSLPVVLEDKIVTLGFDGVLRFFDFDLNQLFFSNTEYPYPTTSSPLAFDIDGDSSAEVIFVRGDGSFFIVSSLDGETKSYKKLPFDNFYSSPIPVDYNGDGIFEIALIAQNNLYLLDLNGNIVNGFPKTFNDEIQSSPLSVDLDDDGINEILVHTKNGLLLSFSNKSQTPGFPLSSGQYSNSTPLVCDLDNDSLVDIVACSDSTIIAFEVKSRINEKNWSSLHYLNSNNRYFKYSSTKLIGDLLIVDDGNNYIYPNPTEGSAKLRFSTQAAKEFSFMVFDQSKTLKYSSPKYQAKSGVNEIPLSLDFLSPGFYRLRLKLSDGERTVYRNFNFGVTR</sequence>
<dbReference type="Gene3D" id="2.130.10.10">
    <property type="entry name" value="YVTN repeat-like/Quinoprotein amine dehydrogenase"/>
    <property type="match status" value="1"/>
</dbReference>
<comment type="caution">
    <text evidence="1">The sequence shown here is derived from an EMBL/GenBank/DDBJ whole genome shotgun (WGS) entry which is preliminary data.</text>
</comment>
<proteinExistence type="predicted"/>
<dbReference type="SUPFAM" id="SSF50978">
    <property type="entry name" value="WD40 repeat-like"/>
    <property type="match status" value="1"/>
</dbReference>
<gene>
    <name evidence="1" type="ORF">XE03_1197</name>
</gene>
<dbReference type="PANTHER" id="PTHR41775:SF1">
    <property type="entry name" value="PEPTIDASE M6-LIKE DOMAIN-CONTAINING PROTEIN"/>
    <property type="match status" value="1"/>
</dbReference>
<dbReference type="Proteomes" id="UP000053467">
    <property type="component" value="Unassembled WGS sequence"/>
</dbReference>
<dbReference type="SUPFAM" id="SSF69318">
    <property type="entry name" value="Integrin alpha N-terminal domain"/>
    <property type="match status" value="1"/>
</dbReference>
<accession>A0A101I1T9</accession>
<protein>
    <recommendedName>
        <fullName evidence="3">Peptidase M6-like domain-containing protein</fullName>
    </recommendedName>
</protein>
<evidence type="ECO:0000313" key="1">
    <source>
        <dbReference type="EMBL" id="KUK86834.1"/>
    </source>
</evidence>
<evidence type="ECO:0008006" key="3">
    <source>
        <dbReference type="Google" id="ProtNLM"/>
    </source>
</evidence>
<reference evidence="2" key="1">
    <citation type="journal article" date="2015" name="MBio">
        <title>Genome-Resolved Metagenomic Analysis Reveals Roles for Candidate Phyla and Other Microbial Community Members in Biogeochemical Transformations in Oil Reservoirs.</title>
        <authorList>
            <person name="Hu P."/>
            <person name="Tom L."/>
            <person name="Singh A."/>
            <person name="Thomas B.C."/>
            <person name="Baker B.J."/>
            <person name="Piceno Y.M."/>
            <person name="Andersen G.L."/>
            <person name="Banfield J.F."/>
        </authorList>
    </citation>
    <scope>NUCLEOTIDE SEQUENCE [LARGE SCALE GENOMIC DNA]</scope>
</reference>
<name>A0A101I1T9_UNCT6</name>
<dbReference type="InterPro" id="IPR036322">
    <property type="entry name" value="WD40_repeat_dom_sf"/>
</dbReference>
<dbReference type="AlphaFoldDB" id="A0A101I1T9"/>
<dbReference type="PATRIC" id="fig|1635277.3.peg.1502"/>
<evidence type="ECO:0000313" key="2">
    <source>
        <dbReference type="Proteomes" id="UP000053467"/>
    </source>
</evidence>
<dbReference type="EMBL" id="LGGX01000011">
    <property type="protein sequence ID" value="KUK86834.1"/>
    <property type="molecule type" value="Genomic_DNA"/>
</dbReference>